<protein>
    <submittedName>
        <fullName evidence="1">21643_t:CDS:1</fullName>
    </submittedName>
</protein>
<accession>A0ABN7WFC4</accession>
<comment type="caution">
    <text evidence="1">The sequence shown here is derived from an EMBL/GenBank/DDBJ whole genome shotgun (WGS) entry which is preliminary data.</text>
</comment>
<organism evidence="1 2">
    <name type="scientific">Gigaspora margarita</name>
    <dbReference type="NCBI Taxonomy" id="4874"/>
    <lineage>
        <taxon>Eukaryota</taxon>
        <taxon>Fungi</taxon>
        <taxon>Fungi incertae sedis</taxon>
        <taxon>Mucoromycota</taxon>
        <taxon>Glomeromycotina</taxon>
        <taxon>Glomeromycetes</taxon>
        <taxon>Diversisporales</taxon>
        <taxon>Gigasporaceae</taxon>
        <taxon>Gigaspora</taxon>
    </lineage>
</organism>
<dbReference type="EMBL" id="CAJVQB010041870">
    <property type="protein sequence ID" value="CAG8829914.1"/>
    <property type="molecule type" value="Genomic_DNA"/>
</dbReference>
<feature type="non-terminal residue" evidence="1">
    <location>
        <position position="1"/>
    </location>
</feature>
<reference evidence="1 2" key="1">
    <citation type="submission" date="2021-06" db="EMBL/GenBank/DDBJ databases">
        <authorList>
            <person name="Kallberg Y."/>
            <person name="Tangrot J."/>
            <person name="Rosling A."/>
        </authorList>
    </citation>
    <scope>NUCLEOTIDE SEQUENCE [LARGE SCALE GENOMIC DNA]</scope>
    <source>
        <strain evidence="1 2">120-4 pot B 10/14</strain>
    </source>
</reference>
<proteinExistence type="predicted"/>
<sequence>VAITVEFEPLVSYFHTKFLNEQDQNLENMDESLQIQFSRQLYTNMRKRVKALDDTVYLEFLEAKG</sequence>
<gene>
    <name evidence="1" type="ORF">GMARGA_LOCUS30121</name>
</gene>
<dbReference type="Proteomes" id="UP000789901">
    <property type="component" value="Unassembled WGS sequence"/>
</dbReference>
<keyword evidence="2" id="KW-1185">Reference proteome</keyword>
<name>A0ABN7WFC4_GIGMA</name>
<evidence type="ECO:0000313" key="2">
    <source>
        <dbReference type="Proteomes" id="UP000789901"/>
    </source>
</evidence>
<evidence type="ECO:0000313" key="1">
    <source>
        <dbReference type="EMBL" id="CAG8829914.1"/>
    </source>
</evidence>